<sequence length="92" mass="10738">MHLGQLLKETIILLIAMNVIWLLIPRWIKRTIKGVTRLVWAIFKEVDIYAKRAFKSLNKKNKKAIPKVQEQPLNVITVTYPNGNIKKYPKAK</sequence>
<dbReference type="EMBL" id="AMEZ01000053">
    <property type="protein sequence ID" value="EKY26585.1"/>
    <property type="molecule type" value="Genomic_DNA"/>
</dbReference>
<dbReference type="HOGENOM" id="CLU_2408025_0_0_9"/>
<dbReference type="RefSeq" id="WP_005213425.1">
    <property type="nucleotide sequence ID" value="NZ_KB291645.1"/>
</dbReference>
<keyword evidence="1" id="KW-0472">Membrane</keyword>
<evidence type="ECO:0000313" key="2">
    <source>
        <dbReference type="EMBL" id="EKY26585.1"/>
    </source>
</evidence>
<dbReference type="Proteomes" id="UP000010420">
    <property type="component" value="Unassembled WGS sequence"/>
</dbReference>
<comment type="caution">
    <text evidence="2">The sequence shown here is derived from an EMBL/GenBank/DDBJ whole genome shotgun (WGS) entry which is preliminary data.</text>
</comment>
<accession>L1QFW4</accession>
<gene>
    <name evidence="2" type="ORF">HMPREF0216_01770</name>
</gene>
<dbReference type="PATRIC" id="fig|545697.3.peg.1741"/>
<name>L1QFW4_9CLOT</name>
<evidence type="ECO:0000256" key="1">
    <source>
        <dbReference type="SAM" id="Phobius"/>
    </source>
</evidence>
<dbReference type="STRING" id="545697.HMPREF0216_01770"/>
<proteinExistence type="predicted"/>
<keyword evidence="1" id="KW-0812">Transmembrane</keyword>
<keyword evidence="3" id="KW-1185">Reference proteome</keyword>
<reference evidence="2 3" key="1">
    <citation type="submission" date="2012-05" db="EMBL/GenBank/DDBJ databases">
        <authorList>
            <person name="Weinstock G."/>
            <person name="Sodergren E."/>
            <person name="Lobos E.A."/>
            <person name="Fulton L."/>
            <person name="Fulton R."/>
            <person name="Courtney L."/>
            <person name="Fronick C."/>
            <person name="O'Laughlin M."/>
            <person name="Godfrey J."/>
            <person name="Wilson R.M."/>
            <person name="Miner T."/>
            <person name="Farmer C."/>
            <person name="Delehaunty K."/>
            <person name="Cordes M."/>
            <person name="Minx P."/>
            <person name="Tomlinson C."/>
            <person name="Chen J."/>
            <person name="Wollam A."/>
            <person name="Pepin K.H."/>
            <person name="Bhonagiri V."/>
            <person name="Zhang X."/>
            <person name="Suruliraj S."/>
            <person name="Warren W."/>
            <person name="Mitreva M."/>
            <person name="Mardis E.R."/>
            <person name="Wilson R.K."/>
        </authorList>
    </citation>
    <scope>NUCLEOTIDE SEQUENCE [LARGE SCALE GENOMIC DNA]</scope>
    <source>
        <strain evidence="2 3">DSM 1785</strain>
    </source>
</reference>
<dbReference type="AlphaFoldDB" id="L1QFW4"/>
<evidence type="ECO:0000313" key="3">
    <source>
        <dbReference type="Proteomes" id="UP000010420"/>
    </source>
</evidence>
<keyword evidence="1" id="KW-1133">Transmembrane helix</keyword>
<feature type="transmembrane region" description="Helical" evidence="1">
    <location>
        <begin position="6"/>
        <end position="24"/>
    </location>
</feature>
<organism evidence="2 3">
    <name type="scientific">Clostridium celatum DSM 1785</name>
    <dbReference type="NCBI Taxonomy" id="545697"/>
    <lineage>
        <taxon>Bacteria</taxon>
        <taxon>Bacillati</taxon>
        <taxon>Bacillota</taxon>
        <taxon>Clostridia</taxon>
        <taxon>Eubacteriales</taxon>
        <taxon>Clostridiaceae</taxon>
        <taxon>Clostridium</taxon>
    </lineage>
</organism>
<protein>
    <submittedName>
        <fullName evidence="2">Uncharacterized protein</fullName>
    </submittedName>
</protein>